<dbReference type="InterPro" id="IPR002110">
    <property type="entry name" value="Ankyrin_rpt"/>
</dbReference>
<keyword evidence="6" id="KW-0067">ATP-binding</keyword>
<dbReference type="GO" id="GO:0005524">
    <property type="term" value="F:ATP binding"/>
    <property type="evidence" value="ECO:0007669"/>
    <property type="project" value="UniProtKB-KW"/>
</dbReference>
<evidence type="ECO:0000256" key="5">
    <source>
        <dbReference type="ARBA" id="ARBA00022777"/>
    </source>
</evidence>
<name>A0A3S1C9M2_9CYAN</name>
<reference evidence="11" key="2">
    <citation type="journal article" date="2019" name="Genome Biol. Evol.">
        <title>Day and night: Metabolic profiles and evolutionary relationships of six axenic non-marine cyanobacteria.</title>
        <authorList>
            <person name="Will S.E."/>
            <person name="Henke P."/>
            <person name="Boedeker C."/>
            <person name="Huang S."/>
            <person name="Brinkmann H."/>
            <person name="Rohde M."/>
            <person name="Jarek M."/>
            <person name="Friedl T."/>
            <person name="Seufert S."/>
            <person name="Schumacher M."/>
            <person name="Overmann J."/>
            <person name="Neumann-Schaal M."/>
            <person name="Petersen J."/>
        </authorList>
    </citation>
    <scope>NUCLEOTIDE SEQUENCE [LARGE SCALE GENOMIC DNA]</scope>
    <source>
        <strain evidence="11">PCC 7102</strain>
    </source>
</reference>
<protein>
    <recommendedName>
        <fullName evidence="1">non-specific serine/threonine protein kinase</fullName>
        <ecNumber evidence="1">2.7.11.1</ecNumber>
    </recommendedName>
</protein>
<dbReference type="Pfam" id="PF12796">
    <property type="entry name" value="Ank_2"/>
    <property type="match status" value="2"/>
</dbReference>
<feature type="repeat" description="ANK" evidence="9">
    <location>
        <begin position="325"/>
        <end position="357"/>
    </location>
</feature>
<evidence type="ECO:0000313" key="11">
    <source>
        <dbReference type="EMBL" id="RUT02889.1"/>
    </source>
</evidence>
<dbReference type="InterPro" id="IPR036770">
    <property type="entry name" value="Ankyrin_rpt-contain_sf"/>
</dbReference>
<keyword evidence="2" id="KW-0723">Serine/threonine-protein kinase</keyword>
<dbReference type="PROSITE" id="PS50088">
    <property type="entry name" value="ANK_REPEAT"/>
    <property type="match status" value="2"/>
</dbReference>
<dbReference type="Gene3D" id="1.25.40.20">
    <property type="entry name" value="Ankyrin repeat-containing domain"/>
    <property type="match status" value="1"/>
</dbReference>
<gene>
    <name evidence="11" type="ORF">DSM106972_058090</name>
</gene>
<dbReference type="RefSeq" id="WP_127084056.1">
    <property type="nucleotide sequence ID" value="NZ_RSCL01000015.1"/>
</dbReference>
<evidence type="ECO:0000256" key="1">
    <source>
        <dbReference type="ARBA" id="ARBA00012513"/>
    </source>
</evidence>
<dbReference type="EMBL" id="RSCL01000015">
    <property type="protein sequence ID" value="RUT02889.1"/>
    <property type="molecule type" value="Genomic_DNA"/>
</dbReference>
<keyword evidence="12" id="KW-1185">Reference proteome</keyword>
<dbReference type="PROSITE" id="PS50297">
    <property type="entry name" value="ANK_REP_REGION"/>
    <property type="match status" value="2"/>
</dbReference>
<evidence type="ECO:0000256" key="6">
    <source>
        <dbReference type="ARBA" id="ARBA00022840"/>
    </source>
</evidence>
<dbReference type="PANTHER" id="PTHR24363:SF0">
    <property type="entry name" value="SERINE_THREONINE KINASE LIKE DOMAIN CONTAINING 1"/>
    <property type="match status" value="1"/>
</dbReference>
<evidence type="ECO:0000313" key="12">
    <source>
        <dbReference type="Proteomes" id="UP000271624"/>
    </source>
</evidence>
<proteinExistence type="predicted"/>
<dbReference type="PANTHER" id="PTHR24363">
    <property type="entry name" value="SERINE/THREONINE PROTEIN KINASE"/>
    <property type="match status" value="1"/>
</dbReference>
<feature type="repeat" description="ANK" evidence="9">
    <location>
        <begin position="364"/>
        <end position="396"/>
    </location>
</feature>
<dbReference type="EC" id="2.7.11.1" evidence="1"/>
<evidence type="ECO:0000256" key="2">
    <source>
        <dbReference type="ARBA" id="ARBA00022527"/>
    </source>
</evidence>
<dbReference type="SUPFAM" id="SSF48403">
    <property type="entry name" value="Ankyrin repeat"/>
    <property type="match status" value="1"/>
</dbReference>
<dbReference type="InterPro" id="IPR011009">
    <property type="entry name" value="Kinase-like_dom_sf"/>
</dbReference>
<evidence type="ECO:0000256" key="4">
    <source>
        <dbReference type="ARBA" id="ARBA00022741"/>
    </source>
</evidence>
<evidence type="ECO:0000256" key="8">
    <source>
        <dbReference type="ARBA" id="ARBA00048679"/>
    </source>
</evidence>
<reference evidence="11" key="1">
    <citation type="submission" date="2018-12" db="EMBL/GenBank/DDBJ databases">
        <authorList>
            <person name="Will S."/>
            <person name="Neumann-Schaal M."/>
            <person name="Henke P."/>
        </authorList>
    </citation>
    <scope>NUCLEOTIDE SEQUENCE</scope>
    <source>
        <strain evidence="11">PCC 7102</strain>
    </source>
</reference>
<dbReference type="Proteomes" id="UP000271624">
    <property type="component" value="Unassembled WGS sequence"/>
</dbReference>
<dbReference type="GO" id="GO:0004674">
    <property type="term" value="F:protein serine/threonine kinase activity"/>
    <property type="evidence" value="ECO:0007669"/>
    <property type="project" value="UniProtKB-KW"/>
</dbReference>
<sequence length="442" mass="49564">MFEREAKVLAQLQHRGIPRYHNSFYVDTEKDRKFYIVQELAKGKSLFSWVEQGWHASEATVRQIAQQILVILIYLQKFNPPVIHRDIKPQNIIRGEDGSLALVDFGAVRDTYYSTLMRGSTVVGTYGYMAPEQFRGQAVPATDLYGLAATLLFLLTHREPKDLPTDGLAIDFRSRVQVTDSFANWLEKMLEPDANERFVSAQAALTALRQQPKNLQTPTKFKPSDTIIGGVLVTLVALWAGNAFKWKVLSAFGFTPSGICENITVLQNYLNQGGNPDTRAYYFRHFTYSPFNEKGDSKYPLLFCVSPEGVKLLLKHGANPNIRELGEPILFTAIKSNDLNLVKLLLEYGADPNTKIIQKMKPLYEYPILHEAVQYGQIEIAELLISSGAEINAKDTGGYTALDVAAAAYQKNAGQMLLSKGAIAKLYSSSQRIRELQQESKK</sequence>
<dbReference type="SUPFAM" id="SSF56112">
    <property type="entry name" value="Protein kinase-like (PK-like)"/>
    <property type="match status" value="1"/>
</dbReference>
<evidence type="ECO:0000256" key="9">
    <source>
        <dbReference type="PROSITE-ProRule" id="PRU00023"/>
    </source>
</evidence>
<dbReference type="PROSITE" id="PS50011">
    <property type="entry name" value="PROTEIN_KINASE_DOM"/>
    <property type="match status" value="1"/>
</dbReference>
<dbReference type="SMART" id="SM00248">
    <property type="entry name" value="ANK"/>
    <property type="match status" value="4"/>
</dbReference>
<evidence type="ECO:0000256" key="3">
    <source>
        <dbReference type="ARBA" id="ARBA00022679"/>
    </source>
</evidence>
<dbReference type="Gene3D" id="1.10.510.10">
    <property type="entry name" value="Transferase(Phosphotransferase) domain 1"/>
    <property type="match status" value="1"/>
</dbReference>
<keyword evidence="5" id="KW-0418">Kinase</keyword>
<comment type="catalytic activity">
    <reaction evidence="8">
        <text>L-seryl-[protein] + ATP = O-phospho-L-seryl-[protein] + ADP + H(+)</text>
        <dbReference type="Rhea" id="RHEA:17989"/>
        <dbReference type="Rhea" id="RHEA-COMP:9863"/>
        <dbReference type="Rhea" id="RHEA-COMP:11604"/>
        <dbReference type="ChEBI" id="CHEBI:15378"/>
        <dbReference type="ChEBI" id="CHEBI:29999"/>
        <dbReference type="ChEBI" id="CHEBI:30616"/>
        <dbReference type="ChEBI" id="CHEBI:83421"/>
        <dbReference type="ChEBI" id="CHEBI:456216"/>
        <dbReference type="EC" id="2.7.11.1"/>
    </reaction>
</comment>
<comment type="catalytic activity">
    <reaction evidence="7">
        <text>L-threonyl-[protein] + ATP = O-phospho-L-threonyl-[protein] + ADP + H(+)</text>
        <dbReference type="Rhea" id="RHEA:46608"/>
        <dbReference type="Rhea" id="RHEA-COMP:11060"/>
        <dbReference type="Rhea" id="RHEA-COMP:11605"/>
        <dbReference type="ChEBI" id="CHEBI:15378"/>
        <dbReference type="ChEBI" id="CHEBI:30013"/>
        <dbReference type="ChEBI" id="CHEBI:30616"/>
        <dbReference type="ChEBI" id="CHEBI:61977"/>
        <dbReference type="ChEBI" id="CHEBI:456216"/>
        <dbReference type="EC" id="2.7.11.1"/>
    </reaction>
</comment>
<dbReference type="Pfam" id="PF00069">
    <property type="entry name" value="Pkinase"/>
    <property type="match status" value="1"/>
</dbReference>
<accession>A0A3S1C9M2</accession>
<dbReference type="InterPro" id="IPR000719">
    <property type="entry name" value="Prot_kinase_dom"/>
</dbReference>
<evidence type="ECO:0000259" key="10">
    <source>
        <dbReference type="PROSITE" id="PS50011"/>
    </source>
</evidence>
<keyword evidence="9" id="KW-0040">ANK repeat</keyword>
<keyword evidence="3" id="KW-0808">Transferase</keyword>
<evidence type="ECO:0000256" key="7">
    <source>
        <dbReference type="ARBA" id="ARBA00047899"/>
    </source>
</evidence>
<keyword evidence="4" id="KW-0547">Nucleotide-binding</keyword>
<dbReference type="CDD" id="cd14014">
    <property type="entry name" value="STKc_PknB_like"/>
    <property type="match status" value="1"/>
</dbReference>
<comment type="caution">
    <text evidence="11">The sequence shown here is derived from an EMBL/GenBank/DDBJ whole genome shotgun (WGS) entry which is preliminary data.</text>
</comment>
<organism evidence="11 12">
    <name type="scientific">Dulcicalothrix desertica PCC 7102</name>
    <dbReference type="NCBI Taxonomy" id="232991"/>
    <lineage>
        <taxon>Bacteria</taxon>
        <taxon>Bacillati</taxon>
        <taxon>Cyanobacteriota</taxon>
        <taxon>Cyanophyceae</taxon>
        <taxon>Nostocales</taxon>
        <taxon>Calotrichaceae</taxon>
        <taxon>Dulcicalothrix</taxon>
    </lineage>
</organism>
<dbReference type="SMART" id="SM00220">
    <property type="entry name" value="S_TKc"/>
    <property type="match status" value="1"/>
</dbReference>
<dbReference type="AlphaFoldDB" id="A0A3S1C9M2"/>
<feature type="domain" description="Protein kinase" evidence="10">
    <location>
        <begin position="1"/>
        <end position="214"/>
    </location>
</feature>